<organism evidence="1 2">
    <name type="scientific">Felis catus</name>
    <name type="common">Cat</name>
    <name type="synonym">Felis silvestris catus</name>
    <dbReference type="NCBI Taxonomy" id="9685"/>
    <lineage>
        <taxon>Eukaryota</taxon>
        <taxon>Metazoa</taxon>
        <taxon>Chordata</taxon>
        <taxon>Craniata</taxon>
        <taxon>Vertebrata</taxon>
        <taxon>Euteleostomi</taxon>
        <taxon>Mammalia</taxon>
        <taxon>Eutheria</taxon>
        <taxon>Laurasiatheria</taxon>
        <taxon>Carnivora</taxon>
        <taxon>Feliformia</taxon>
        <taxon>Felidae</taxon>
        <taxon>Felinae</taxon>
        <taxon>Felis</taxon>
    </lineage>
</organism>
<dbReference type="InterPro" id="IPR051239">
    <property type="entry name" value="2'-dNMP_N-hydrolase"/>
</dbReference>
<dbReference type="Gene3D" id="3.40.50.450">
    <property type="match status" value="1"/>
</dbReference>
<evidence type="ECO:0008006" key="3">
    <source>
        <dbReference type="Google" id="ProtNLM"/>
    </source>
</evidence>
<name>A0ABI7Y2P2_FELCA</name>
<reference evidence="1" key="3">
    <citation type="submission" date="2025-09" db="UniProtKB">
        <authorList>
            <consortium name="Ensembl"/>
        </authorList>
    </citation>
    <scope>IDENTIFICATION</scope>
    <source>
        <strain evidence="1">breed Abyssinian</strain>
    </source>
</reference>
<evidence type="ECO:0000313" key="1">
    <source>
        <dbReference type="Ensembl" id="ENSFCTP00005029104.1"/>
    </source>
</evidence>
<dbReference type="PANTHER" id="PTHR15364:SF0">
    <property type="entry name" value="2'-DEOXYNUCLEOSIDE 5'-PHOSPHATE N-HYDROLASE 1"/>
    <property type="match status" value="1"/>
</dbReference>
<sequence length="167" mass="18592">MTEPAKRPAQRHRELDQPGHHALYFCVSVPCSGKDWALGAVPADCTQLWPFWEVLTEHPVATKLGKHREEAAGGESDRLLHERDVAWLQQADVVVAEVTKPPLGGSYELDPAVVFSKRILCVFRPQSARCRMFQVLDYEEGQVEVPLDGYLEAAPLEQVAASPHPTN</sequence>
<dbReference type="Ensembl" id="ENSFCTT00005041092.1">
    <property type="protein sequence ID" value="ENSFCTP00005029104.1"/>
    <property type="gene ID" value="ENSFCTG00005014419.1"/>
</dbReference>
<dbReference type="Proteomes" id="UP000823872">
    <property type="component" value="Chromosome A2"/>
</dbReference>
<reference evidence="1 2" key="1">
    <citation type="submission" date="2021-02" db="EMBL/GenBank/DDBJ databases">
        <title>Safari Cat Assemblies.</title>
        <authorList>
            <person name="Bredemeyer K.R."/>
            <person name="Murphy W.J."/>
        </authorList>
    </citation>
    <scope>NUCLEOTIDE SEQUENCE [LARGE SCALE GENOMIC DNA]</scope>
</reference>
<dbReference type="GeneTree" id="ENSGT00390000001216"/>
<accession>A0ABI7Y2P2</accession>
<dbReference type="PANTHER" id="PTHR15364">
    <property type="entry name" value="2'-DEOXYNUCLEOSIDE 5'-PHOSPHATE N-HYDROLASE 1"/>
    <property type="match status" value="1"/>
</dbReference>
<protein>
    <recommendedName>
        <fullName evidence="3">2'-deoxynucleoside 5'-phosphate N-hydrolase 1</fullName>
    </recommendedName>
</protein>
<proteinExistence type="predicted"/>
<keyword evidence="2" id="KW-1185">Reference proteome</keyword>
<dbReference type="SUPFAM" id="SSF52309">
    <property type="entry name" value="N-(deoxy)ribosyltransferase-like"/>
    <property type="match status" value="1"/>
</dbReference>
<evidence type="ECO:0000313" key="2">
    <source>
        <dbReference type="Proteomes" id="UP000823872"/>
    </source>
</evidence>
<reference evidence="1" key="2">
    <citation type="submission" date="2025-08" db="UniProtKB">
        <authorList>
            <consortium name="Ensembl"/>
        </authorList>
    </citation>
    <scope>IDENTIFICATION</scope>
    <source>
        <strain evidence="1">breed Abyssinian</strain>
    </source>
</reference>